<dbReference type="Proteomes" id="UP000515514">
    <property type="component" value="Chromosome"/>
</dbReference>
<sequence>MDPIDYLNKKFGISDVHTKIKQICNESLKNGMTEGISIHSRIFEPVSSLHGEIRIYDEIYSRDYINKYIEYKAELLDMAEDPLYVFFSQPNNKEERVKNIAFYLLTQNKLELNHLLRELKTRLTYIQKVRTIVLFHRVAARFNPSREQRFKLKEFDYVEQFFIDEMRKDRFSDDDLFQKFIFSIDIIGISQLYQLLKRNGAFYTYYTFPEFARLLHKSSSKRLILGLKESNFKNPDIGYLLYLLSTWHDSQNKSEYLNFLTEKFVIYSDRGSKFDFNQKQYKNYIRPYKNTDIEPTKNQKSILDFIETLEKLKQISIG</sequence>
<dbReference type="EMBL" id="CP052909">
    <property type="protein sequence ID" value="QNJ99118.1"/>
    <property type="molecule type" value="Genomic_DNA"/>
</dbReference>
<dbReference type="KEGG" id="alti:ALE3EI_2588"/>
<keyword evidence="2" id="KW-1185">Reference proteome</keyword>
<evidence type="ECO:0000313" key="2">
    <source>
        <dbReference type="Proteomes" id="UP000515514"/>
    </source>
</evidence>
<reference evidence="1 2" key="1">
    <citation type="submission" date="2020-04" db="EMBL/GenBank/DDBJ databases">
        <title>Genome sequence of Altibacter aquimarinus strain ALE3EI.</title>
        <authorList>
            <person name="Oh H.-M."/>
            <person name="Jang D."/>
        </authorList>
    </citation>
    <scope>NUCLEOTIDE SEQUENCE [LARGE SCALE GENOMIC DNA]</scope>
    <source>
        <strain evidence="1 2">ALE3EI</strain>
    </source>
</reference>
<protein>
    <submittedName>
        <fullName evidence="1">Uncharacterized protein</fullName>
    </submittedName>
</protein>
<proteinExistence type="predicted"/>
<accession>A0A7G8PXQ2</accession>
<gene>
    <name evidence="1" type="ORF">ALE3EI_2588</name>
</gene>
<evidence type="ECO:0000313" key="1">
    <source>
        <dbReference type="EMBL" id="QNJ99118.1"/>
    </source>
</evidence>
<dbReference type="AlphaFoldDB" id="A0A7G8PXQ2"/>
<name>A0A7G8PXQ2_9FLAO</name>
<organism evidence="1 2">
    <name type="scientific">Constantimarinum furrinae</name>
    <dbReference type="NCBI Taxonomy" id="2562285"/>
    <lineage>
        <taxon>Bacteria</taxon>
        <taxon>Pseudomonadati</taxon>
        <taxon>Bacteroidota</taxon>
        <taxon>Flavobacteriia</taxon>
        <taxon>Flavobacteriales</taxon>
        <taxon>Flavobacteriaceae</taxon>
        <taxon>Altibacter/Constantimarinum group</taxon>
        <taxon>Constantimarinum</taxon>
    </lineage>
</organism>
<dbReference type="RefSeq" id="WP_186989344.1">
    <property type="nucleotide sequence ID" value="NZ_CP052909.1"/>
</dbReference>